<dbReference type="Pfam" id="PF13643">
    <property type="entry name" value="DUF4145"/>
    <property type="match status" value="1"/>
</dbReference>
<feature type="region of interest" description="Disordered" evidence="1">
    <location>
        <begin position="205"/>
        <end position="231"/>
    </location>
</feature>
<organism evidence="3 4">
    <name type="scientific">Streptomyces galbus</name>
    <dbReference type="NCBI Taxonomy" id="33898"/>
    <lineage>
        <taxon>Bacteria</taxon>
        <taxon>Bacillati</taxon>
        <taxon>Actinomycetota</taxon>
        <taxon>Actinomycetes</taxon>
        <taxon>Kitasatosporales</taxon>
        <taxon>Streptomycetaceae</taxon>
        <taxon>Streptomyces</taxon>
    </lineage>
</organism>
<comment type="caution">
    <text evidence="3">The sequence shown here is derived from an EMBL/GenBank/DDBJ whole genome shotgun (WGS) entry which is preliminary data.</text>
</comment>
<reference evidence="3 4" key="1">
    <citation type="submission" date="2019-04" db="EMBL/GenBank/DDBJ databases">
        <title>Streptomyces lasaliensis sp.nov., an Actinomycete isolated from soil which produces the polyether antibiotic lasalocid.</title>
        <authorList>
            <person name="Erwin G."/>
            <person name="Haber C."/>
        </authorList>
    </citation>
    <scope>NUCLEOTIDE SEQUENCE [LARGE SCALE GENOMIC DNA]</scope>
    <source>
        <strain evidence="3 4">DSM 40089</strain>
    </source>
</reference>
<proteinExistence type="predicted"/>
<evidence type="ECO:0000259" key="2">
    <source>
        <dbReference type="Pfam" id="PF13643"/>
    </source>
</evidence>
<dbReference type="InterPro" id="IPR025285">
    <property type="entry name" value="DUF4145"/>
</dbReference>
<dbReference type="EMBL" id="SZPR01000027">
    <property type="protein sequence ID" value="TKT06073.1"/>
    <property type="molecule type" value="Genomic_DNA"/>
</dbReference>
<gene>
    <name evidence="3" type="ORF">E4U92_30155</name>
</gene>
<protein>
    <submittedName>
        <fullName evidence="3">DUF4145 domain-containing protein</fullName>
    </submittedName>
</protein>
<feature type="domain" description="DUF4145" evidence="2">
    <location>
        <begin position="102"/>
        <end position="188"/>
    </location>
</feature>
<dbReference type="AlphaFoldDB" id="A0A4V6AYB2"/>
<name>A0A4V6AYB2_STRGB</name>
<sequence>MASTTCGWCGRLAHMRPVGSSEVIPDHNSRLNVGFETYQCANCRRLVLAYGWTDFQPTNDWDEAPSDLWNHPQAREPRWLPPAMSNRTFPDVPADVESLAVEAHDCLAIKADRAAVTLARAVVEASAKKKGITKGNLIAKIDELHKQGLLRGHIKEAAHEVRFGGNETAHGDLTPIDHEMAEEILTLMDEVLNDLFQSPARVTRAQQRRLERSQALSGPANAAAPEGKPNS</sequence>
<evidence type="ECO:0000313" key="4">
    <source>
        <dbReference type="Proteomes" id="UP000308632"/>
    </source>
</evidence>
<dbReference type="Proteomes" id="UP000308632">
    <property type="component" value="Unassembled WGS sequence"/>
</dbReference>
<evidence type="ECO:0000313" key="3">
    <source>
        <dbReference type="EMBL" id="TKT06073.1"/>
    </source>
</evidence>
<accession>A0A4V6AYB2</accession>
<evidence type="ECO:0000256" key="1">
    <source>
        <dbReference type="SAM" id="MobiDB-lite"/>
    </source>
</evidence>